<evidence type="ECO:0000313" key="3">
    <source>
        <dbReference type="Proteomes" id="UP000655759"/>
    </source>
</evidence>
<accession>A0A812EWX5</accession>
<dbReference type="InterPro" id="IPR006016">
    <property type="entry name" value="UspA"/>
</dbReference>
<organism evidence="2 3">
    <name type="scientific">Candidatus Nitrosotenuis uzonensis</name>
    <dbReference type="NCBI Taxonomy" id="1407055"/>
    <lineage>
        <taxon>Archaea</taxon>
        <taxon>Nitrososphaerota</taxon>
        <taxon>Candidatus Nitrosotenuis</taxon>
    </lineage>
</organism>
<gene>
    <name evidence="2" type="ORF">NUZ5A_50674</name>
</gene>
<dbReference type="AlphaFoldDB" id="A0A812EWX5"/>
<name>A0A812EWX5_9ARCH</name>
<feature type="domain" description="UspA" evidence="1">
    <location>
        <begin position="14"/>
        <end position="153"/>
    </location>
</feature>
<evidence type="ECO:0000259" key="1">
    <source>
        <dbReference type="Pfam" id="PF00582"/>
    </source>
</evidence>
<protein>
    <recommendedName>
        <fullName evidence="1">UspA domain-containing protein</fullName>
    </recommendedName>
</protein>
<comment type="caution">
    <text evidence="2">The sequence shown here is derived from an EMBL/GenBank/DDBJ whole genome shotgun (WGS) entry which is preliminary data.</text>
</comment>
<proteinExistence type="predicted"/>
<dbReference type="EMBL" id="CAJNAQ010000005">
    <property type="protein sequence ID" value="CAE6497458.1"/>
    <property type="molecule type" value="Genomic_DNA"/>
</dbReference>
<dbReference type="Proteomes" id="UP000655759">
    <property type="component" value="Unassembled WGS sequence"/>
</dbReference>
<dbReference type="Pfam" id="PF00582">
    <property type="entry name" value="Usp"/>
    <property type="match status" value="1"/>
</dbReference>
<sequence length="157" mass="17930">MQKSKIVYERSTAMFKHILVVFVGPKIKAKSFLVGLGIAKKFNSNIFAVDCVYKHPPRFHFFETKADKESVAKQKAKSLESLKKLERFANNANVQVTTKLVLTDAITDWVTDYVKSNRIDLLIMDYPHEPQYDIDLSADIIRAILEKVSVPVLSLRD</sequence>
<dbReference type="SUPFAM" id="SSF52402">
    <property type="entry name" value="Adenine nucleotide alpha hydrolases-like"/>
    <property type="match status" value="1"/>
</dbReference>
<dbReference type="Gene3D" id="3.40.50.12370">
    <property type="match status" value="1"/>
</dbReference>
<reference evidence="2" key="1">
    <citation type="submission" date="2021-02" db="EMBL/GenBank/DDBJ databases">
        <authorList>
            <person name="Han P."/>
        </authorList>
    </citation>
    <scope>NUCLEOTIDE SEQUENCE</scope>
    <source>
        <strain evidence="2">Candidatus Nitrosotenuis uzonensis 5A</strain>
    </source>
</reference>
<evidence type="ECO:0000313" key="2">
    <source>
        <dbReference type="EMBL" id="CAE6497458.1"/>
    </source>
</evidence>
<dbReference type="RefSeq" id="WP_205099794.1">
    <property type="nucleotide sequence ID" value="NZ_CAJNAQ010000005.1"/>
</dbReference>